<organism evidence="3">
    <name type="scientific">Grosmannia clavigera (strain kw1407 / UAMH 11150)</name>
    <name type="common">Blue stain fungus</name>
    <name type="synonym">Graphiocladiella clavigera</name>
    <dbReference type="NCBI Taxonomy" id="655863"/>
    <lineage>
        <taxon>Eukaryota</taxon>
        <taxon>Fungi</taxon>
        <taxon>Dikarya</taxon>
        <taxon>Ascomycota</taxon>
        <taxon>Pezizomycotina</taxon>
        <taxon>Sordariomycetes</taxon>
        <taxon>Sordariomycetidae</taxon>
        <taxon>Ophiostomatales</taxon>
        <taxon>Ophiostomataceae</taxon>
        <taxon>Leptographium</taxon>
    </lineage>
</organism>
<keyword evidence="3" id="KW-1185">Reference proteome</keyword>
<dbReference type="GeneID" id="25978208"/>
<feature type="region of interest" description="Disordered" evidence="1">
    <location>
        <begin position="1178"/>
        <end position="1205"/>
    </location>
</feature>
<dbReference type="eggNOG" id="ENOG502SWU4">
    <property type="taxonomic scope" value="Eukaryota"/>
</dbReference>
<dbReference type="OrthoDB" id="5341904at2759"/>
<protein>
    <submittedName>
        <fullName evidence="2">Proteophosphoglycan ppg4</fullName>
    </submittedName>
</protein>
<feature type="compositionally biased region" description="Polar residues" evidence="1">
    <location>
        <begin position="1120"/>
        <end position="1134"/>
    </location>
</feature>
<dbReference type="EMBL" id="GL629787">
    <property type="protein sequence ID" value="EFX01870.1"/>
    <property type="molecule type" value="Genomic_DNA"/>
</dbReference>
<evidence type="ECO:0000256" key="1">
    <source>
        <dbReference type="SAM" id="MobiDB-lite"/>
    </source>
</evidence>
<feature type="compositionally biased region" description="Basic and acidic residues" evidence="1">
    <location>
        <begin position="1016"/>
        <end position="1026"/>
    </location>
</feature>
<feature type="compositionally biased region" description="Low complexity" evidence="1">
    <location>
        <begin position="1135"/>
        <end position="1146"/>
    </location>
</feature>
<gene>
    <name evidence="2" type="ORF">CMQ_4941</name>
</gene>
<feature type="compositionally biased region" description="Polar residues" evidence="1">
    <location>
        <begin position="870"/>
        <end position="879"/>
    </location>
</feature>
<feature type="compositionally biased region" description="Basic residues" evidence="1">
    <location>
        <begin position="193"/>
        <end position="212"/>
    </location>
</feature>
<dbReference type="RefSeq" id="XP_014171352.1">
    <property type="nucleotide sequence ID" value="XM_014315877.1"/>
</dbReference>
<feature type="compositionally biased region" description="Basic and acidic residues" evidence="1">
    <location>
        <begin position="467"/>
        <end position="492"/>
    </location>
</feature>
<dbReference type="InParanoid" id="F0XK33"/>
<feature type="region of interest" description="Disordered" evidence="1">
    <location>
        <begin position="779"/>
        <end position="846"/>
    </location>
</feature>
<feature type="region of interest" description="Disordered" evidence="1">
    <location>
        <begin position="860"/>
        <end position="880"/>
    </location>
</feature>
<dbReference type="STRING" id="655863.F0XK33"/>
<feature type="compositionally biased region" description="Polar residues" evidence="1">
    <location>
        <begin position="1050"/>
        <end position="1069"/>
    </location>
</feature>
<feature type="compositionally biased region" description="Low complexity" evidence="1">
    <location>
        <begin position="826"/>
        <end position="841"/>
    </location>
</feature>
<feature type="compositionally biased region" description="Basic residues" evidence="1">
    <location>
        <begin position="1004"/>
        <end position="1014"/>
    </location>
</feature>
<feature type="region of interest" description="Disordered" evidence="1">
    <location>
        <begin position="1096"/>
        <end position="1146"/>
    </location>
</feature>
<feature type="region of interest" description="Disordered" evidence="1">
    <location>
        <begin position="1220"/>
        <end position="1292"/>
    </location>
</feature>
<proteinExistence type="predicted"/>
<feature type="region of interest" description="Disordered" evidence="1">
    <location>
        <begin position="924"/>
        <end position="1083"/>
    </location>
</feature>
<sequence>MGNTPSTEATRKSLPSRPTFQPQPPLPIAITSASPSCPNKLSKPRTRRRSTISRARTSDDLASSVGSNHARFTTSGPGLVSAFSTSQPPPSLQLDGFRPPHHLVLPASPPAIGSSAFAYEQPVAPAISRRASGYWQAMPSVYSTPDAELDVAFFQEYQQQQQDLQLQQWKHHFDPQHSEQSYPDDEEQFSRNPRLKPKSRKRSSLFRSRSSRRPAEPQDEQNFRRRNSISQENPSTGDWHHTWDGGPMTYEQALSQYYGGRIPDSWPLPVNPRASWNYDLSSYEAKRLLHIVDGDLSFDHGLEQTTVASESREPVVSEVTWKSSHPVQDGSRGLSRANSDISMYAPVRRRSIVQVPGVATRRSSSSSIFAGGVTMTQQRFRHSVSTTPSLSHQTSFESTAHRVLSMPPMSALPAIPILFRLPGSNDDTEPTPRVTTPCDKDYQAIGAFKLGSLRITNGTASPVPSLERPRTREVDTNKEKPISRALTFDKKPSKSQIRPDNGKNDLQPFPPYAEQSSEPLAEIDTRPFSGYTISKNIPGSDLPQIALSDEVFSGFVFDLYPLDDDPSPLRLQTTSKNTAMEDDLFESESDTPEYLPDEILDVRLDLNAKSAGSSGYATAVLADGKTAQGAHIVSRSDSGFVLSPAKKAANKPLCKADSGYSSNMSMRSFKQAASNFMSPRRDSFYIAEPKLPDLNADACPSDAQAPNANHVTLTVPNFIVSPSPSRSFPSVLSNDTPLVSPASTADANPSSTGATIALPAISHSTGTMAAELGSPVFHNTRLTGPQLGLSKKRHNTPTSLEVLRSPVRANSYPTLGTSPFPITPLSAKSGGSKSASSSVSGTQRSSKLRRLFNRGAAAYKGAQTGADAPSVSQDMQTKLSDPADLSPLAARRVAMKRKVSKDTLKTILSVGSLEACSALEVQANGPVGSMPPTTSKLPGVTGENRDQSRRRPLGRRHTFQNVPSSLAHAAASVMSPRKAAHRKSALEGTVLEPIENTGSAERSRKSREHGRGTKARQTEKLREKTSRGFQKPTEMPSLIKAFGAEASLADRNTPNRRANGSSATSTAMSEAQHDPLATPSSLRSRTMSLTAQLERNFNMKLPFSRSSRPTTADAEEEKQQTSAKLPVTISNPILSSSAPESSVRASARLVQAEHGYSNGPRREGQSARVHGRCKSKFSAHNLTSLDHKASSSSHPRMAAQPLSPYSLNATSPYELRHRASCDDYSNVPTSNGRWRSGSDGTDDNRFQQQQNHQQKAWDHYYRQHGSQLPPSSPRGYHYRNQSTGSRGGTQAPYRILHSYNSPAYRNAPIWG</sequence>
<name>F0XK33_GROCL</name>
<feature type="region of interest" description="Disordered" evidence="1">
    <location>
        <begin position="1152"/>
        <end position="1171"/>
    </location>
</feature>
<feature type="region of interest" description="Disordered" evidence="1">
    <location>
        <begin position="170"/>
        <end position="244"/>
    </location>
</feature>
<reference evidence="2 3" key="1">
    <citation type="journal article" date="2011" name="Proc. Natl. Acad. Sci. U.S.A.">
        <title>Genome and transcriptome analyses of the mountain pine beetle-fungal symbiont Grosmannia clavigera, a lodgepole pine pathogen.</title>
        <authorList>
            <person name="DiGuistini S."/>
            <person name="Wang Y."/>
            <person name="Liao N.Y."/>
            <person name="Taylor G."/>
            <person name="Tanguay P."/>
            <person name="Feau N."/>
            <person name="Henrissat B."/>
            <person name="Chan S.K."/>
            <person name="Hesse-Orce U."/>
            <person name="Alamouti S.M."/>
            <person name="Tsui C.K.M."/>
            <person name="Docking R.T."/>
            <person name="Levasseur A."/>
            <person name="Haridas S."/>
            <person name="Robertson G."/>
            <person name="Birol I."/>
            <person name="Holt R.A."/>
            <person name="Marra M.A."/>
            <person name="Hamelin R.C."/>
            <person name="Hirst M."/>
            <person name="Jones S.J.M."/>
            <person name="Bohlmann J."/>
            <person name="Breuil C."/>
        </authorList>
    </citation>
    <scope>NUCLEOTIDE SEQUENCE [LARGE SCALE GENOMIC DNA]</scope>
    <source>
        <strain evidence="3">kw1407 / UAMH 11150</strain>
    </source>
</reference>
<feature type="compositionally biased region" description="Basic residues" evidence="1">
    <location>
        <begin position="42"/>
        <end position="51"/>
    </location>
</feature>
<feature type="compositionally biased region" description="Polar residues" evidence="1">
    <location>
        <begin position="60"/>
        <end position="73"/>
    </location>
</feature>
<feature type="region of interest" description="Disordered" evidence="1">
    <location>
        <begin position="1"/>
        <end position="73"/>
    </location>
</feature>
<dbReference type="Proteomes" id="UP000007796">
    <property type="component" value="Unassembled WGS sequence"/>
</dbReference>
<evidence type="ECO:0000313" key="2">
    <source>
        <dbReference type="EMBL" id="EFX01870.1"/>
    </source>
</evidence>
<feature type="compositionally biased region" description="Polar residues" evidence="1">
    <location>
        <begin position="1178"/>
        <end position="1194"/>
    </location>
</feature>
<accession>F0XK33</accession>
<evidence type="ECO:0000313" key="3">
    <source>
        <dbReference type="Proteomes" id="UP000007796"/>
    </source>
</evidence>
<feature type="region of interest" description="Disordered" evidence="1">
    <location>
        <begin position="456"/>
        <end position="515"/>
    </location>
</feature>
<dbReference type="HOGENOM" id="CLU_004293_0_0_1"/>